<sequence length="106" mass="11739">MDSPPELDLYFEKSKEDIWNCLETNMAASSIEKQGTNRSKKTMHSWAGMSIAALLIVALGTGLFFRLYTKSVFSPTGEHLTAFLPDGSMVKMNADSEISYKLLVAL</sequence>
<evidence type="ECO:0000313" key="2">
    <source>
        <dbReference type="EMBL" id="GAO28949.1"/>
    </source>
</evidence>
<protein>
    <recommendedName>
        <fullName evidence="4">Anti-sigma factor</fullName>
    </recommendedName>
</protein>
<dbReference type="STRING" id="1236989.JCM15548_11096"/>
<dbReference type="EMBL" id="BAZW01000005">
    <property type="protein sequence ID" value="GAO28949.1"/>
    <property type="molecule type" value="Genomic_DNA"/>
</dbReference>
<evidence type="ECO:0008006" key="4">
    <source>
        <dbReference type="Google" id="ProtNLM"/>
    </source>
</evidence>
<dbReference type="Proteomes" id="UP000032900">
    <property type="component" value="Unassembled WGS sequence"/>
</dbReference>
<keyword evidence="1" id="KW-0812">Transmembrane</keyword>
<dbReference type="RefSeq" id="WP_157482416.1">
    <property type="nucleotide sequence ID" value="NZ_BAZW01000005.1"/>
</dbReference>
<evidence type="ECO:0000256" key="1">
    <source>
        <dbReference type="SAM" id="Phobius"/>
    </source>
</evidence>
<evidence type="ECO:0000313" key="3">
    <source>
        <dbReference type="Proteomes" id="UP000032900"/>
    </source>
</evidence>
<name>A0A0E9LUN4_9BACT</name>
<proteinExistence type="predicted"/>
<dbReference type="OrthoDB" id="699645at2"/>
<reference evidence="2 3" key="1">
    <citation type="journal article" date="2015" name="Microbes Environ.">
        <title>Distribution and evolution of nitrogen fixation genes in the phylum bacteroidetes.</title>
        <authorList>
            <person name="Inoue J."/>
            <person name="Oshima K."/>
            <person name="Suda W."/>
            <person name="Sakamoto M."/>
            <person name="Iino T."/>
            <person name="Noda S."/>
            <person name="Hongoh Y."/>
            <person name="Hattori M."/>
            <person name="Ohkuma M."/>
        </authorList>
    </citation>
    <scope>NUCLEOTIDE SEQUENCE [LARGE SCALE GENOMIC DNA]</scope>
    <source>
        <strain evidence="2">JCM 15548</strain>
    </source>
</reference>
<accession>A0A0E9LUN4</accession>
<keyword evidence="3" id="KW-1185">Reference proteome</keyword>
<keyword evidence="1" id="KW-0472">Membrane</keyword>
<feature type="transmembrane region" description="Helical" evidence="1">
    <location>
        <begin position="46"/>
        <end position="65"/>
    </location>
</feature>
<organism evidence="2 3">
    <name type="scientific">Geofilum rubicundum JCM 15548</name>
    <dbReference type="NCBI Taxonomy" id="1236989"/>
    <lineage>
        <taxon>Bacteria</taxon>
        <taxon>Pseudomonadati</taxon>
        <taxon>Bacteroidota</taxon>
        <taxon>Bacteroidia</taxon>
        <taxon>Marinilabiliales</taxon>
        <taxon>Marinilabiliaceae</taxon>
        <taxon>Geofilum</taxon>
    </lineage>
</organism>
<dbReference type="AlphaFoldDB" id="A0A0E9LUN4"/>
<comment type="caution">
    <text evidence="2">The sequence shown here is derived from an EMBL/GenBank/DDBJ whole genome shotgun (WGS) entry which is preliminary data.</text>
</comment>
<gene>
    <name evidence="2" type="ORF">JCM15548_11096</name>
</gene>
<keyword evidence="1" id="KW-1133">Transmembrane helix</keyword>